<dbReference type="OrthoDB" id="1922221at2759"/>
<comment type="subcellular location">
    <subcellularLocation>
        <location evidence="4">Bud</location>
    </subcellularLocation>
    <subcellularLocation>
        <location evidence="4">Bud neck</location>
    </subcellularLocation>
</comment>
<evidence type="ECO:0000313" key="7">
    <source>
        <dbReference type="Proteomes" id="UP000799440"/>
    </source>
</evidence>
<evidence type="ECO:0000256" key="4">
    <source>
        <dbReference type="RuleBase" id="RU365026"/>
    </source>
</evidence>
<dbReference type="InterPro" id="IPR016159">
    <property type="entry name" value="Cullin_repeat-like_dom_sf"/>
</dbReference>
<dbReference type="GO" id="GO:0005546">
    <property type="term" value="F:phosphatidylinositol-4,5-bisphosphate binding"/>
    <property type="evidence" value="ECO:0007669"/>
    <property type="project" value="InterPro"/>
</dbReference>
<dbReference type="GO" id="GO:0005935">
    <property type="term" value="C:cellular bud neck"/>
    <property type="evidence" value="ECO:0007669"/>
    <property type="project" value="UniProtKB-SubCell"/>
</dbReference>
<dbReference type="Pfam" id="PF03081">
    <property type="entry name" value="Exo70_C"/>
    <property type="match status" value="1"/>
</dbReference>
<evidence type="ECO:0000256" key="2">
    <source>
        <dbReference type="ARBA" id="ARBA00022448"/>
    </source>
</evidence>
<comment type="similarity">
    <text evidence="1 4">Belongs to the EXO70 family.</text>
</comment>
<evidence type="ECO:0000259" key="5">
    <source>
        <dbReference type="Pfam" id="PF03081"/>
    </source>
</evidence>
<dbReference type="PANTHER" id="PTHR12542:SF41">
    <property type="entry name" value="EXOCYST COMPLEX COMPONENT 7"/>
    <property type="match status" value="1"/>
</dbReference>
<keyword evidence="4" id="KW-0653">Protein transport</keyword>
<dbReference type="InterPro" id="IPR004140">
    <property type="entry name" value="Exo70"/>
</dbReference>
<keyword evidence="7" id="KW-1185">Reference proteome</keyword>
<gene>
    <name evidence="6" type="ORF">M011DRAFT_467376</name>
</gene>
<comment type="function">
    <text evidence="4">Involved in the secretory pathway as part of the exocyst complex which tethers secretory vesicles to the sites of exocytosis. Also plays a role in the assembly of the exocyst.</text>
</comment>
<keyword evidence="3 4" id="KW-0268">Exocytosis</keyword>
<dbReference type="SUPFAM" id="SSF74788">
    <property type="entry name" value="Cullin repeat-like"/>
    <property type="match status" value="1"/>
</dbReference>
<dbReference type="EMBL" id="MU006571">
    <property type="protein sequence ID" value="KAF2747780.1"/>
    <property type="molecule type" value="Genomic_DNA"/>
</dbReference>
<keyword evidence="2 4" id="KW-0813">Transport</keyword>
<dbReference type="Pfam" id="PF20669">
    <property type="entry name" value="Exo70_N"/>
    <property type="match status" value="1"/>
</dbReference>
<feature type="domain" description="Exocyst complex subunit Exo70 C-terminal" evidence="5">
    <location>
        <begin position="246"/>
        <end position="617"/>
    </location>
</feature>
<dbReference type="GO" id="GO:0015031">
    <property type="term" value="P:protein transport"/>
    <property type="evidence" value="ECO:0007669"/>
    <property type="project" value="UniProtKB-KW"/>
</dbReference>
<reference evidence="6" key="1">
    <citation type="journal article" date="2020" name="Stud. Mycol.">
        <title>101 Dothideomycetes genomes: a test case for predicting lifestyles and emergence of pathogens.</title>
        <authorList>
            <person name="Haridas S."/>
            <person name="Albert R."/>
            <person name="Binder M."/>
            <person name="Bloem J."/>
            <person name="Labutti K."/>
            <person name="Salamov A."/>
            <person name="Andreopoulos B."/>
            <person name="Baker S."/>
            <person name="Barry K."/>
            <person name="Bills G."/>
            <person name="Bluhm B."/>
            <person name="Cannon C."/>
            <person name="Castanera R."/>
            <person name="Culley D."/>
            <person name="Daum C."/>
            <person name="Ezra D."/>
            <person name="Gonzalez J."/>
            <person name="Henrissat B."/>
            <person name="Kuo A."/>
            <person name="Liang C."/>
            <person name="Lipzen A."/>
            <person name="Lutzoni F."/>
            <person name="Magnuson J."/>
            <person name="Mondo S."/>
            <person name="Nolan M."/>
            <person name="Ohm R."/>
            <person name="Pangilinan J."/>
            <person name="Park H.-J."/>
            <person name="Ramirez L."/>
            <person name="Alfaro M."/>
            <person name="Sun H."/>
            <person name="Tritt A."/>
            <person name="Yoshinaga Y."/>
            <person name="Zwiers L.-H."/>
            <person name="Turgeon B."/>
            <person name="Goodwin S."/>
            <person name="Spatafora J."/>
            <person name="Crous P."/>
            <person name="Grigoriev I."/>
        </authorList>
    </citation>
    <scope>NUCLEOTIDE SEQUENCE</scope>
    <source>
        <strain evidence="6">CBS 119925</strain>
    </source>
</reference>
<dbReference type="Proteomes" id="UP000799440">
    <property type="component" value="Unassembled WGS sequence"/>
</dbReference>
<sequence>MLASRKGGSHAEESAEVEVLFANMEKMRGLTRKIQGSLNRLDQSGKAVQEAVGPIYGNTQRLQTANKNIDRVIEAIERVQAPRDQTNREEHIIQAGPRNGDLRDYMASLDRSTQTLSELKRSNLRANQTAIGDLSALIKYGTKQLEDVFRDLLREASAYPVDPLEYVVKNKLFPVLPSDKASTLRLIHQHISESSSTLQEGREASTQRIYAEIRGEFIMNSLRTLAMSTLTSVKKKSPDAIYQQGTNGIGIYAQGLEGLVSAEYESLCPIFPRDDWARVITATCQPALGEFSKTLRELNGHIQKNLLTDCFLAFEVVGVVSALSLRLETKTMELKHLIADSVKPIRETAKASLGKLLEDTRTRVNTLVALPMDGAAVPVTSDTMTRLHNMAAYLEPLASIMRSLGPGGWTSQSGASFDVGADGKKLFADYAAETIDTLLQNLEGKARLLLKGKSLQGVFLANNVAIVDRMVRSEDLRPLLKGLGGKIDAWRKKSTAMYMEAWREPSAFLLDVQYTNRSRPQSGGGALDSAALIKSLGSKEKDAIKEKFKNFNTSFDELVSRHKSYKMERDVRIQLGREVQSILEPLYGRFWDKYHEIDKGKGKYVKYDKNVLGSTLASLAS</sequence>
<proteinExistence type="inferred from homology"/>
<dbReference type="InterPro" id="IPR046364">
    <property type="entry name" value="Exo70_C"/>
</dbReference>
<dbReference type="Gene3D" id="1.20.1280.170">
    <property type="entry name" value="Exocyst complex component Exo70"/>
    <property type="match status" value="1"/>
</dbReference>
<name>A0A6A6VE06_9PLEO</name>
<evidence type="ECO:0000256" key="3">
    <source>
        <dbReference type="ARBA" id="ARBA00022483"/>
    </source>
</evidence>
<accession>A0A6A6VE06</accession>
<dbReference type="AlphaFoldDB" id="A0A6A6VE06"/>
<organism evidence="6 7">
    <name type="scientific">Sporormia fimetaria CBS 119925</name>
    <dbReference type="NCBI Taxonomy" id="1340428"/>
    <lineage>
        <taxon>Eukaryota</taxon>
        <taxon>Fungi</taxon>
        <taxon>Dikarya</taxon>
        <taxon>Ascomycota</taxon>
        <taxon>Pezizomycotina</taxon>
        <taxon>Dothideomycetes</taxon>
        <taxon>Pleosporomycetidae</taxon>
        <taxon>Pleosporales</taxon>
        <taxon>Sporormiaceae</taxon>
        <taxon>Sporormia</taxon>
    </lineage>
</organism>
<dbReference type="GO" id="GO:0006887">
    <property type="term" value="P:exocytosis"/>
    <property type="evidence" value="ECO:0007669"/>
    <property type="project" value="UniProtKB-KW"/>
</dbReference>
<evidence type="ECO:0000313" key="6">
    <source>
        <dbReference type="EMBL" id="KAF2747780.1"/>
    </source>
</evidence>
<dbReference type="GO" id="GO:0000145">
    <property type="term" value="C:exocyst"/>
    <property type="evidence" value="ECO:0007669"/>
    <property type="project" value="InterPro"/>
</dbReference>
<protein>
    <recommendedName>
        <fullName evidence="4">Exocyst complex protein EXO70</fullName>
    </recommendedName>
</protein>
<dbReference type="PANTHER" id="PTHR12542">
    <property type="entry name" value="EXOCYST COMPLEX PROTEIN EXO70"/>
    <property type="match status" value="1"/>
</dbReference>
<evidence type="ECO:0000256" key="1">
    <source>
        <dbReference type="ARBA" id="ARBA00006756"/>
    </source>
</evidence>